<sequence>MWWTFTEREVTWVKPDPTCPGERFRKAIAGWRNTDINGTPLKINSLSTKLTKVASYRRTICAVKARDYLLRRINGIEELIVAKASQARTALLEVTIEALQLLHWADFETLVDIIFARSGWNRISVLGGTKKLVDLELEHAVINERAAVQVKSSASQKTLDAYFRRMDATEQFDRFFFICHSPKGRRAPLTTALTFKSGPVAS</sequence>
<dbReference type="AlphaFoldDB" id="A0A1C3WR18"/>
<name>A0A1C3WR18_9BRAD</name>
<dbReference type="Proteomes" id="UP000199184">
    <property type="component" value="Unassembled WGS sequence"/>
</dbReference>
<evidence type="ECO:0000313" key="2">
    <source>
        <dbReference type="Proteomes" id="UP000199184"/>
    </source>
</evidence>
<keyword evidence="2" id="KW-1185">Reference proteome</keyword>
<dbReference type="EMBL" id="FMAI01000009">
    <property type="protein sequence ID" value="SCB42467.1"/>
    <property type="molecule type" value="Genomic_DNA"/>
</dbReference>
<reference evidence="2" key="1">
    <citation type="submission" date="2016-08" db="EMBL/GenBank/DDBJ databases">
        <authorList>
            <person name="Varghese N."/>
            <person name="Submissions Spin"/>
        </authorList>
    </citation>
    <scope>NUCLEOTIDE SEQUENCE [LARGE SCALE GENOMIC DNA]</scope>
    <source>
        <strain evidence="2">ERR11</strain>
    </source>
</reference>
<proteinExistence type="predicted"/>
<dbReference type="RefSeq" id="WP_091959148.1">
    <property type="nucleotide sequence ID" value="NZ_FMAI01000009.1"/>
</dbReference>
<evidence type="ECO:0008006" key="3">
    <source>
        <dbReference type="Google" id="ProtNLM"/>
    </source>
</evidence>
<organism evidence="1 2">
    <name type="scientific">Bradyrhizobium shewense</name>
    <dbReference type="NCBI Taxonomy" id="1761772"/>
    <lineage>
        <taxon>Bacteria</taxon>
        <taxon>Pseudomonadati</taxon>
        <taxon>Pseudomonadota</taxon>
        <taxon>Alphaproteobacteria</taxon>
        <taxon>Hyphomicrobiales</taxon>
        <taxon>Nitrobacteraceae</taxon>
        <taxon>Bradyrhizobium</taxon>
    </lineage>
</organism>
<protein>
    <recommendedName>
        <fullName evidence="3">Restriction endonuclease</fullName>
    </recommendedName>
</protein>
<gene>
    <name evidence="1" type="ORF">GA0061098_1009121</name>
</gene>
<evidence type="ECO:0000313" key="1">
    <source>
        <dbReference type="EMBL" id="SCB42467.1"/>
    </source>
</evidence>
<accession>A0A1C3WR18</accession>